<accession>A0A178Z5U0</accession>
<feature type="compositionally biased region" description="Polar residues" evidence="1">
    <location>
        <begin position="137"/>
        <end position="148"/>
    </location>
</feature>
<feature type="region of interest" description="Disordered" evidence="1">
    <location>
        <begin position="137"/>
        <end position="158"/>
    </location>
</feature>
<dbReference type="RefSeq" id="XP_018688505.1">
    <property type="nucleotide sequence ID" value="XM_018842344.1"/>
</dbReference>
<organism evidence="2 3">
    <name type="scientific">Fonsecaea erecta</name>
    <dbReference type="NCBI Taxonomy" id="1367422"/>
    <lineage>
        <taxon>Eukaryota</taxon>
        <taxon>Fungi</taxon>
        <taxon>Dikarya</taxon>
        <taxon>Ascomycota</taxon>
        <taxon>Pezizomycotina</taxon>
        <taxon>Eurotiomycetes</taxon>
        <taxon>Chaetothyriomycetidae</taxon>
        <taxon>Chaetothyriales</taxon>
        <taxon>Herpotrichiellaceae</taxon>
        <taxon>Fonsecaea</taxon>
    </lineage>
</organism>
<sequence length="262" mass="29428">MAILASLLSCCTSSNRPGKLEAQTRHARIIAITNAQPDRWRCPIVQPESYHHDNPPPRYDEIAQYPLTATDEKSIPVAFQVTVEEDEAPPPPASPRSSVVSIPSTRLTDLTTARTGETTHRSGRESLERVWTRSSLPAYSDRSSSPVASLSVAGRDGDRDPVWQHPVMTNDWLEVLQQETQIDSADTTRWLVINVSDDDLERYTIISQSTVQSRAMLLGRTDMHLEALGLRFPDLRSKRKKIYPRHFPGRATDRTTSNYLAP</sequence>
<keyword evidence="3" id="KW-1185">Reference proteome</keyword>
<dbReference type="Proteomes" id="UP000078343">
    <property type="component" value="Unassembled WGS sequence"/>
</dbReference>
<proteinExistence type="predicted"/>
<evidence type="ECO:0000313" key="3">
    <source>
        <dbReference type="Proteomes" id="UP000078343"/>
    </source>
</evidence>
<gene>
    <name evidence="2" type="ORF">AYL99_10838</name>
</gene>
<name>A0A178Z5U0_9EURO</name>
<protein>
    <submittedName>
        <fullName evidence="2">Uncharacterized protein</fullName>
    </submittedName>
</protein>
<evidence type="ECO:0000256" key="1">
    <source>
        <dbReference type="SAM" id="MobiDB-lite"/>
    </source>
</evidence>
<dbReference type="GeneID" id="30015006"/>
<dbReference type="EMBL" id="LVYI01000012">
    <property type="protein sequence ID" value="OAP55138.1"/>
    <property type="molecule type" value="Genomic_DNA"/>
</dbReference>
<dbReference type="AlphaFoldDB" id="A0A178Z5U0"/>
<dbReference type="OrthoDB" id="4156180at2759"/>
<reference evidence="2 3" key="1">
    <citation type="submission" date="2016-04" db="EMBL/GenBank/DDBJ databases">
        <title>Draft genome of Fonsecaea erecta CBS 125763.</title>
        <authorList>
            <person name="Weiss V.A."/>
            <person name="Vicente V.A."/>
            <person name="Raittz R.T."/>
            <person name="Moreno L.F."/>
            <person name="De Souza E.M."/>
            <person name="Pedrosa F.O."/>
            <person name="Steffens M.B."/>
            <person name="Faoro H."/>
            <person name="Tadra-Sfeir M.Z."/>
            <person name="Najafzadeh M.J."/>
            <person name="Felipe M.S."/>
            <person name="Teixeira M."/>
            <person name="Sun J."/>
            <person name="Xi L."/>
            <person name="Gomes R."/>
            <person name="De Azevedo C.M."/>
            <person name="Salgado C.G."/>
            <person name="Da Silva M.B."/>
            <person name="Nascimento M.F."/>
            <person name="Queiroz-Telles F."/>
            <person name="Attili D.S."/>
            <person name="Gorbushina A."/>
        </authorList>
    </citation>
    <scope>NUCLEOTIDE SEQUENCE [LARGE SCALE GENOMIC DNA]</scope>
    <source>
        <strain evidence="2 3">CBS 125763</strain>
    </source>
</reference>
<comment type="caution">
    <text evidence="2">The sequence shown here is derived from an EMBL/GenBank/DDBJ whole genome shotgun (WGS) entry which is preliminary data.</text>
</comment>
<evidence type="ECO:0000313" key="2">
    <source>
        <dbReference type="EMBL" id="OAP55138.1"/>
    </source>
</evidence>